<keyword evidence="3 8" id="KW-0963">Cytoplasm</keyword>
<dbReference type="InterPro" id="IPR040476">
    <property type="entry name" value="CSD2"/>
</dbReference>
<evidence type="ECO:0000256" key="4">
    <source>
        <dbReference type="ARBA" id="ARBA00022722"/>
    </source>
</evidence>
<dbReference type="InterPro" id="IPR050180">
    <property type="entry name" value="RNR_Ribonuclease"/>
</dbReference>
<dbReference type="InterPro" id="IPR004476">
    <property type="entry name" value="RNase_II/RNase_R"/>
</dbReference>
<dbReference type="GO" id="GO:0006402">
    <property type="term" value="P:mRNA catabolic process"/>
    <property type="evidence" value="ECO:0007669"/>
    <property type="project" value="TreeGrafter"/>
</dbReference>
<dbReference type="GO" id="GO:0003723">
    <property type="term" value="F:RNA binding"/>
    <property type="evidence" value="ECO:0007669"/>
    <property type="project" value="UniProtKB-UniRule"/>
</dbReference>
<dbReference type="SMART" id="SM00316">
    <property type="entry name" value="S1"/>
    <property type="match status" value="1"/>
</dbReference>
<dbReference type="SMART" id="SM00955">
    <property type="entry name" value="RNB"/>
    <property type="match status" value="1"/>
</dbReference>
<keyword evidence="5 8" id="KW-0378">Hydrolase</keyword>
<dbReference type="RefSeq" id="WP_148894135.1">
    <property type="nucleotide sequence ID" value="NZ_VNIB01000001.1"/>
</dbReference>
<evidence type="ECO:0000313" key="12">
    <source>
        <dbReference type="Proteomes" id="UP000324159"/>
    </source>
</evidence>
<dbReference type="Pfam" id="PF17876">
    <property type="entry name" value="CSD2"/>
    <property type="match status" value="1"/>
</dbReference>
<organism evidence="11 12">
    <name type="scientific">Geothermobacter ehrlichii</name>
    <dbReference type="NCBI Taxonomy" id="213224"/>
    <lineage>
        <taxon>Bacteria</taxon>
        <taxon>Pseudomonadati</taxon>
        <taxon>Thermodesulfobacteriota</taxon>
        <taxon>Desulfuromonadia</taxon>
        <taxon>Desulfuromonadales</taxon>
        <taxon>Geothermobacteraceae</taxon>
        <taxon>Geothermobacter</taxon>
    </lineage>
</organism>
<dbReference type="EC" id="3.1.13.1" evidence="8"/>
<dbReference type="InterPro" id="IPR012340">
    <property type="entry name" value="NA-bd_OB-fold"/>
</dbReference>
<dbReference type="Pfam" id="PF00773">
    <property type="entry name" value="RNB"/>
    <property type="match status" value="1"/>
</dbReference>
<dbReference type="Proteomes" id="UP000324159">
    <property type="component" value="Unassembled WGS sequence"/>
</dbReference>
<accession>A0A5D3WN47</accession>
<dbReference type="Pfam" id="PF08206">
    <property type="entry name" value="OB_RNB"/>
    <property type="match status" value="1"/>
</dbReference>
<evidence type="ECO:0000259" key="10">
    <source>
        <dbReference type="PROSITE" id="PS50126"/>
    </source>
</evidence>
<dbReference type="PANTHER" id="PTHR23355:SF9">
    <property type="entry name" value="DIS3-LIKE EXONUCLEASE 2"/>
    <property type="match status" value="1"/>
</dbReference>
<comment type="catalytic activity">
    <reaction evidence="1 8">
        <text>Exonucleolytic cleavage in the 3'- to 5'-direction to yield nucleoside 5'-phosphates.</text>
        <dbReference type="EC" id="3.1.13.1"/>
    </reaction>
</comment>
<dbReference type="Gene3D" id="2.40.50.140">
    <property type="entry name" value="Nucleic acid-binding proteins"/>
    <property type="match status" value="2"/>
</dbReference>
<evidence type="ECO:0000256" key="5">
    <source>
        <dbReference type="ARBA" id="ARBA00022801"/>
    </source>
</evidence>
<dbReference type="HAMAP" id="MF_01895">
    <property type="entry name" value="RNase_R"/>
    <property type="match status" value="1"/>
</dbReference>
<feature type="coiled-coil region" evidence="9">
    <location>
        <begin position="586"/>
        <end position="613"/>
    </location>
</feature>
<dbReference type="InterPro" id="IPR011805">
    <property type="entry name" value="RNase_R"/>
</dbReference>
<dbReference type="NCBIfam" id="TIGR02063">
    <property type="entry name" value="RNase_R"/>
    <property type="match status" value="1"/>
</dbReference>
<dbReference type="PROSITE" id="PS50126">
    <property type="entry name" value="S1"/>
    <property type="match status" value="1"/>
</dbReference>
<evidence type="ECO:0000256" key="2">
    <source>
        <dbReference type="ARBA" id="ARBA00004496"/>
    </source>
</evidence>
<comment type="function">
    <text evidence="8">3'-5' exoribonuclease that releases 5'-nucleoside monophosphates and is involved in maturation of structured RNAs.</text>
</comment>
<dbReference type="AlphaFoldDB" id="A0A5D3WN47"/>
<dbReference type="GO" id="GO:0005829">
    <property type="term" value="C:cytosol"/>
    <property type="evidence" value="ECO:0007669"/>
    <property type="project" value="TreeGrafter"/>
</dbReference>
<keyword evidence="9" id="KW-0175">Coiled coil</keyword>
<dbReference type="InterPro" id="IPR013223">
    <property type="entry name" value="RNase_B_OB_dom"/>
</dbReference>
<dbReference type="CDD" id="cd04471">
    <property type="entry name" value="S1_RNase_R"/>
    <property type="match status" value="1"/>
</dbReference>
<evidence type="ECO:0000256" key="6">
    <source>
        <dbReference type="ARBA" id="ARBA00022839"/>
    </source>
</evidence>
<proteinExistence type="inferred from homology"/>
<name>A0A5D3WN47_9BACT</name>
<sequence length="705" mass="80125">MRRMKHRRKQLRIDEGKVLSWLQAHPGVHDAGDIGRGIGIRRHERRVFLALLVNLADRGLVERLKGDRYRLVPRRRLSGVLALRPEGYGFLRVDGEEDISVFLPARELGEVMDGDRLTVVAWRDSRGRWEGRLERILERARSEVVGVFHPGRRDHLVVPLGREALPPVVVPRGATSQAQPGQVVVAAIRHYPERGRPARGEIVRVLGDADDPRVEVTATAIRFGLPYEFSRPALAEAETIAERVSEADLAGRRDLRSLPFVTIDGLSAKDFDDAVQCERVDDGFLLRVAIADVAHYVRPGSPLDREARERGTSVYFPGSCIPMLPERLSNGICSLNPDADRLVLLAELDFDREGQRRNVRFSSAVIRSVARLTYTEVQAHLDGRKRERPGCDQLDDMAALARLLQRRRQEFGSLDLDLPEADIVLDLRGRPEAILRRERLFSHRIIEEFMLAANQAIASFLERQGEAFPYRIHEPPAIDRLMELQHYLAHFGLGFNIDQEGPKPSDFSDLLQQVEDDAVLSLVVNQALLRAMKQARYSADNLGHFGLGMSHYCHFTSPIRRYPDLLVHRALRRALALDRSPAPAALAELCEQASHLERRAMEAERDVLQLKKCQYMARHIGADHAGVVAMVRPFGLFVELDDIFVEGLVHVSRMEDDVYYFDEDLQRLVGYNRRRIFQIGDRVRVRVDRVDVEGRRIDFVLLDGE</sequence>
<dbReference type="EMBL" id="VNIB01000001">
    <property type="protein sequence ID" value="TYO99934.1"/>
    <property type="molecule type" value="Genomic_DNA"/>
</dbReference>
<keyword evidence="12" id="KW-1185">Reference proteome</keyword>
<dbReference type="NCBIfam" id="TIGR00358">
    <property type="entry name" value="3_prime_RNase"/>
    <property type="match status" value="1"/>
</dbReference>
<evidence type="ECO:0000256" key="1">
    <source>
        <dbReference type="ARBA" id="ARBA00001849"/>
    </source>
</evidence>
<feature type="domain" description="S1 motif" evidence="10">
    <location>
        <begin position="621"/>
        <end position="702"/>
    </location>
</feature>
<reference evidence="11 12" key="1">
    <citation type="submission" date="2019-07" db="EMBL/GenBank/DDBJ databases">
        <title>Genomic Encyclopedia of Type Strains, Phase IV (KMG-IV): sequencing the most valuable type-strain genomes for metagenomic binning, comparative biology and taxonomic classification.</title>
        <authorList>
            <person name="Goeker M."/>
        </authorList>
    </citation>
    <scope>NUCLEOTIDE SEQUENCE [LARGE SCALE GENOMIC DNA]</scope>
    <source>
        <strain evidence="11 12">SS015</strain>
    </source>
</reference>
<evidence type="ECO:0000256" key="8">
    <source>
        <dbReference type="HAMAP-Rule" id="MF_01895"/>
    </source>
</evidence>
<comment type="caution">
    <text evidence="11">The sequence shown here is derived from an EMBL/GenBank/DDBJ whole genome shotgun (WGS) entry which is preliminary data.</text>
</comment>
<keyword evidence="6 8" id="KW-0269">Exonuclease</keyword>
<dbReference type="PANTHER" id="PTHR23355">
    <property type="entry name" value="RIBONUCLEASE"/>
    <property type="match status" value="1"/>
</dbReference>
<gene>
    <name evidence="8" type="primary">rnr</name>
    <name evidence="11" type="ORF">EDC39_10194</name>
</gene>
<comment type="similarity">
    <text evidence="8">Belongs to the RNR ribonuclease family. RNase R subfamily.</text>
</comment>
<protein>
    <recommendedName>
        <fullName evidence="8">Ribonuclease R</fullName>
        <shortName evidence="8">RNase R</shortName>
        <ecNumber evidence="8">3.1.13.1</ecNumber>
    </recommendedName>
</protein>
<comment type="subcellular location">
    <subcellularLocation>
        <location evidence="2 8">Cytoplasm</location>
    </subcellularLocation>
</comment>
<dbReference type="SUPFAM" id="SSF50249">
    <property type="entry name" value="Nucleic acid-binding proteins"/>
    <property type="match status" value="3"/>
</dbReference>
<keyword evidence="4 8" id="KW-0540">Nuclease</keyword>
<dbReference type="GO" id="GO:0008859">
    <property type="term" value="F:exoribonuclease II activity"/>
    <property type="evidence" value="ECO:0007669"/>
    <property type="project" value="UniProtKB-UniRule"/>
</dbReference>
<dbReference type="OrthoDB" id="9764149at2"/>
<keyword evidence="7 8" id="KW-0694">RNA-binding</keyword>
<evidence type="ECO:0000256" key="9">
    <source>
        <dbReference type="SAM" id="Coils"/>
    </source>
</evidence>
<evidence type="ECO:0000313" key="11">
    <source>
        <dbReference type="EMBL" id="TYO99934.1"/>
    </source>
</evidence>
<evidence type="ECO:0000256" key="3">
    <source>
        <dbReference type="ARBA" id="ARBA00022490"/>
    </source>
</evidence>
<dbReference type="InterPro" id="IPR003029">
    <property type="entry name" value="S1_domain"/>
</dbReference>
<dbReference type="Pfam" id="PF00575">
    <property type="entry name" value="S1"/>
    <property type="match status" value="1"/>
</dbReference>
<evidence type="ECO:0000256" key="7">
    <source>
        <dbReference type="ARBA" id="ARBA00022884"/>
    </source>
</evidence>
<dbReference type="InterPro" id="IPR001900">
    <property type="entry name" value="RNase_II/R"/>
</dbReference>